<organism evidence="1 2">
    <name type="scientific">Corchorus olitorius</name>
    <dbReference type="NCBI Taxonomy" id="93759"/>
    <lineage>
        <taxon>Eukaryota</taxon>
        <taxon>Viridiplantae</taxon>
        <taxon>Streptophyta</taxon>
        <taxon>Embryophyta</taxon>
        <taxon>Tracheophyta</taxon>
        <taxon>Spermatophyta</taxon>
        <taxon>Magnoliopsida</taxon>
        <taxon>eudicotyledons</taxon>
        <taxon>Gunneridae</taxon>
        <taxon>Pentapetalae</taxon>
        <taxon>rosids</taxon>
        <taxon>malvids</taxon>
        <taxon>Malvales</taxon>
        <taxon>Malvaceae</taxon>
        <taxon>Grewioideae</taxon>
        <taxon>Apeibeae</taxon>
        <taxon>Corchorus</taxon>
    </lineage>
</organism>
<dbReference type="AlphaFoldDB" id="A0A1R3H6Y6"/>
<protein>
    <submittedName>
        <fullName evidence="1">Peptidase</fullName>
    </submittedName>
</protein>
<evidence type="ECO:0000313" key="2">
    <source>
        <dbReference type="Proteomes" id="UP000187203"/>
    </source>
</evidence>
<accession>A0A1R3H6Y6</accession>
<gene>
    <name evidence="1" type="ORF">COLO4_30747</name>
</gene>
<proteinExistence type="predicted"/>
<evidence type="ECO:0000313" key="1">
    <source>
        <dbReference type="EMBL" id="OMO66117.1"/>
    </source>
</evidence>
<sequence>MGHANPKSDFVTVPWRHVACKHQPSKPYGQRRRPTRVILADGGFVRVKATVTPLGHASPRGNVPIYYLAISHMISDPTTAVVHCSTTVLLQ</sequence>
<keyword evidence="2" id="KW-1185">Reference proteome</keyword>
<dbReference type="Proteomes" id="UP000187203">
    <property type="component" value="Unassembled WGS sequence"/>
</dbReference>
<comment type="caution">
    <text evidence="1">The sequence shown here is derived from an EMBL/GenBank/DDBJ whole genome shotgun (WGS) entry which is preliminary data.</text>
</comment>
<name>A0A1R3H6Y6_9ROSI</name>
<reference evidence="2" key="1">
    <citation type="submission" date="2013-09" db="EMBL/GenBank/DDBJ databases">
        <title>Corchorus olitorius genome sequencing.</title>
        <authorList>
            <person name="Alam M."/>
            <person name="Haque M.S."/>
            <person name="Islam M.S."/>
            <person name="Emdad E.M."/>
            <person name="Islam M.M."/>
            <person name="Ahmed B."/>
            <person name="Halim A."/>
            <person name="Hossen Q.M.M."/>
            <person name="Hossain M.Z."/>
            <person name="Ahmed R."/>
            <person name="Khan M.M."/>
            <person name="Islam R."/>
            <person name="Rashid M.M."/>
            <person name="Khan S.A."/>
            <person name="Rahman M.S."/>
            <person name="Alam M."/>
            <person name="Yahiya A.S."/>
            <person name="Khan M.S."/>
            <person name="Azam M.S."/>
            <person name="Haque T."/>
            <person name="Lashkar M.Z.H."/>
            <person name="Akhand A.I."/>
            <person name="Morshed G."/>
            <person name="Roy S."/>
            <person name="Uddin K.S."/>
            <person name="Rabeya T."/>
            <person name="Hossain A.S."/>
            <person name="Chowdhury A."/>
            <person name="Snigdha A.R."/>
            <person name="Mortoza M.S."/>
            <person name="Matin S.A."/>
            <person name="Hoque S.M.E."/>
            <person name="Islam M.K."/>
            <person name="Roy D.K."/>
            <person name="Haider R."/>
            <person name="Moosa M.M."/>
            <person name="Elias S.M."/>
            <person name="Hasan A.M."/>
            <person name="Jahan S."/>
            <person name="Shafiuddin M."/>
            <person name="Mahmood N."/>
            <person name="Shommy N.S."/>
        </authorList>
    </citation>
    <scope>NUCLEOTIDE SEQUENCE [LARGE SCALE GENOMIC DNA]</scope>
    <source>
        <strain evidence="2">cv. O-4</strain>
    </source>
</reference>
<dbReference type="EMBL" id="AWUE01020783">
    <property type="protein sequence ID" value="OMO66117.1"/>
    <property type="molecule type" value="Genomic_DNA"/>
</dbReference>
<dbReference type="OrthoDB" id="10385346at2759"/>